<dbReference type="RefSeq" id="WP_188908333.1">
    <property type="nucleotide sequence ID" value="NZ_BMIQ01000003.1"/>
</dbReference>
<evidence type="ECO:0000313" key="2">
    <source>
        <dbReference type="EMBL" id="GGE02381.1"/>
    </source>
</evidence>
<evidence type="ECO:0000313" key="3">
    <source>
        <dbReference type="Proteomes" id="UP000644699"/>
    </source>
</evidence>
<accession>A0A916ZLK6</accession>
<protein>
    <submittedName>
        <fullName evidence="2">Uncharacterized protein</fullName>
    </submittedName>
</protein>
<organism evidence="2 3">
    <name type="scientific">Aureimonas endophytica</name>
    <dbReference type="NCBI Taxonomy" id="2027858"/>
    <lineage>
        <taxon>Bacteria</taxon>
        <taxon>Pseudomonadati</taxon>
        <taxon>Pseudomonadota</taxon>
        <taxon>Alphaproteobacteria</taxon>
        <taxon>Hyphomicrobiales</taxon>
        <taxon>Aurantimonadaceae</taxon>
        <taxon>Aureimonas</taxon>
    </lineage>
</organism>
<feature type="compositionally biased region" description="Polar residues" evidence="1">
    <location>
        <begin position="44"/>
        <end position="54"/>
    </location>
</feature>
<feature type="region of interest" description="Disordered" evidence="1">
    <location>
        <begin position="21"/>
        <end position="57"/>
    </location>
</feature>
<reference evidence="2" key="2">
    <citation type="submission" date="2020-09" db="EMBL/GenBank/DDBJ databases">
        <authorList>
            <person name="Sun Q."/>
            <person name="Zhou Y."/>
        </authorList>
    </citation>
    <scope>NUCLEOTIDE SEQUENCE</scope>
    <source>
        <strain evidence="2">CGMCC 1.15367</strain>
    </source>
</reference>
<gene>
    <name evidence="2" type="ORF">GCM10011390_21570</name>
</gene>
<evidence type="ECO:0000256" key="1">
    <source>
        <dbReference type="SAM" id="MobiDB-lite"/>
    </source>
</evidence>
<proteinExistence type="predicted"/>
<comment type="caution">
    <text evidence="2">The sequence shown here is derived from an EMBL/GenBank/DDBJ whole genome shotgun (WGS) entry which is preliminary data.</text>
</comment>
<keyword evidence="3" id="KW-1185">Reference proteome</keyword>
<dbReference type="Proteomes" id="UP000644699">
    <property type="component" value="Unassembled WGS sequence"/>
</dbReference>
<dbReference type="AlphaFoldDB" id="A0A916ZLK6"/>
<dbReference type="EMBL" id="BMIQ01000003">
    <property type="protein sequence ID" value="GGE02381.1"/>
    <property type="molecule type" value="Genomic_DNA"/>
</dbReference>
<sequence length="99" mass="10695">MEPLDKRVTIAHRLFHPQADWQDPACSVSDGRRSGRSNGILPLSTHSCDSTTDSGGPKAVRLLSEARPEKADVVERCWQAAASDQLKTFSGGDASVGFR</sequence>
<reference evidence="2" key="1">
    <citation type="journal article" date="2014" name="Int. J. Syst. Evol. Microbiol.">
        <title>Complete genome sequence of Corynebacterium casei LMG S-19264T (=DSM 44701T), isolated from a smear-ripened cheese.</title>
        <authorList>
            <consortium name="US DOE Joint Genome Institute (JGI-PGF)"/>
            <person name="Walter F."/>
            <person name="Albersmeier A."/>
            <person name="Kalinowski J."/>
            <person name="Ruckert C."/>
        </authorList>
    </citation>
    <scope>NUCLEOTIDE SEQUENCE</scope>
    <source>
        <strain evidence="2">CGMCC 1.15367</strain>
    </source>
</reference>
<name>A0A916ZLK6_9HYPH</name>